<dbReference type="Gene3D" id="3.20.20.140">
    <property type="entry name" value="Metal-dependent hydrolases"/>
    <property type="match status" value="2"/>
</dbReference>
<evidence type="ECO:0000313" key="5">
    <source>
        <dbReference type="Proteomes" id="UP000008514"/>
    </source>
</evidence>
<evidence type="ECO:0000259" key="2">
    <source>
        <dbReference type="Pfam" id="PF01979"/>
    </source>
</evidence>
<keyword evidence="5" id="KW-1185">Reference proteome</keyword>
<dbReference type="OrthoDB" id="9797498at2"/>
<dbReference type="PANTHER" id="PTHR43135:SF3">
    <property type="entry name" value="ALPHA-D-RIBOSE 1-METHYLPHOSPHONATE 5-TRIPHOSPHATE DIPHOSPHATASE"/>
    <property type="match status" value="1"/>
</dbReference>
<dbReference type="InterPro" id="IPR037401">
    <property type="entry name" value="SnoaL-like"/>
</dbReference>
<name>K4IUP1_PSYTT</name>
<dbReference type="InterPro" id="IPR011059">
    <property type="entry name" value="Metal-dep_hydrolase_composite"/>
</dbReference>
<reference evidence="4" key="2">
    <citation type="submission" date="2012-09" db="EMBL/GenBank/DDBJ databases">
        <title>The complete sequence of Psychroflexus torquis an extreme psychrophile from sea-ice that is stimulated by light.</title>
        <authorList>
            <person name="Feng S."/>
            <person name="Powell S.M."/>
            <person name="Bowman J.P."/>
        </authorList>
    </citation>
    <scope>NUCLEOTIDE SEQUENCE [LARGE SCALE GENOMIC DNA]</scope>
    <source>
        <strain evidence="4">ATCC 700755</strain>
    </source>
</reference>
<evidence type="ECO:0000256" key="1">
    <source>
        <dbReference type="SAM" id="SignalP"/>
    </source>
</evidence>
<dbReference type="SUPFAM" id="SSF51556">
    <property type="entry name" value="Metallo-dependent hydrolases"/>
    <property type="match status" value="1"/>
</dbReference>
<dbReference type="SUPFAM" id="SSF54427">
    <property type="entry name" value="NTF2-like"/>
    <property type="match status" value="1"/>
</dbReference>
<dbReference type="InterPro" id="IPR032710">
    <property type="entry name" value="NTF2-like_dom_sf"/>
</dbReference>
<keyword evidence="4" id="KW-0378">Hydrolase</keyword>
<feature type="signal peptide" evidence="1">
    <location>
        <begin position="1"/>
        <end position="19"/>
    </location>
</feature>
<dbReference type="STRING" id="313595.P700755_002418"/>
<dbReference type="Pfam" id="PF12680">
    <property type="entry name" value="SnoaL_2"/>
    <property type="match status" value="1"/>
</dbReference>
<dbReference type="KEGG" id="ptq:P700755_002418"/>
<feature type="domain" description="SnoaL-like" evidence="3">
    <location>
        <begin position="478"/>
        <end position="572"/>
    </location>
</feature>
<dbReference type="InterPro" id="IPR051781">
    <property type="entry name" value="Metallo-dep_Hydrolase"/>
</dbReference>
<dbReference type="PANTHER" id="PTHR43135">
    <property type="entry name" value="ALPHA-D-RIBOSE 1-METHYLPHOSPHONATE 5-TRIPHOSPHATE DIPHOSPHATASE"/>
    <property type="match status" value="1"/>
</dbReference>
<feature type="chain" id="PRO_5003879576" evidence="1">
    <location>
        <begin position="20"/>
        <end position="578"/>
    </location>
</feature>
<dbReference type="eggNOG" id="COG1228">
    <property type="taxonomic scope" value="Bacteria"/>
</dbReference>
<dbReference type="GO" id="GO:0016810">
    <property type="term" value="F:hydrolase activity, acting on carbon-nitrogen (but not peptide) bonds"/>
    <property type="evidence" value="ECO:0007669"/>
    <property type="project" value="InterPro"/>
</dbReference>
<protein>
    <submittedName>
        <fullName evidence="4">Metallo-dependent hydrolase with a NTF2_like superfamily domain</fullName>
    </submittedName>
</protein>
<proteinExistence type="predicted"/>
<dbReference type="HOGENOM" id="CLU_023620_4_2_10"/>
<dbReference type="Proteomes" id="UP000008514">
    <property type="component" value="Chromosome"/>
</dbReference>
<accession>K4IUP1</accession>
<dbReference type="InterPro" id="IPR032466">
    <property type="entry name" value="Metal_Hydrolase"/>
</dbReference>
<dbReference type="RefSeq" id="WP_015024762.1">
    <property type="nucleotide sequence ID" value="NC_018721.1"/>
</dbReference>
<organism evidence="4 5">
    <name type="scientific">Psychroflexus torquis (strain ATCC 700755 / CIP 106069 / ACAM 623)</name>
    <dbReference type="NCBI Taxonomy" id="313595"/>
    <lineage>
        <taxon>Bacteria</taxon>
        <taxon>Pseudomonadati</taxon>
        <taxon>Bacteroidota</taxon>
        <taxon>Flavobacteriia</taxon>
        <taxon>Flavobacteriales</taxon>
        <taxon>Flavobacteriaceae</taxon>
        <taxon>Psychroflexus</taxon>
    </lineage>
</organism>
<evidence type="ECO:0000259" key="3">
    <source>
        <dbReference type="Pfam" id="PF12680"/>
    </source>
</evidence>
<dbReference type="AlphaFoldDB" id="K4IUP1"/>
<keyword evidence="1" id="KW-0732">Signal</keyword>
<dbReference type="Gene3D" id="2.30.40.10">
    <property type="entry name" value="Urease, subunit C, domain 1"/>
    <property type="match status" value="2"/>
</dbReference>
<dbReference type="EMBL" id="CP003879">
    <property type="protein sequence ID" value="AFU69190.1"/>
    <property type="molecule type" value="Genomic_DNA"/>
</dbReference>
<feature type="domain" description="Amidohydrolase-related" evidence="2">
    <location>
        <begin position="73"/>
        <end position="462"/>
    </location>
</feature>
<sequence>MKTALLTAIACLFSIVIYSQTYITNVTITDVENQKMIPNQTVVISKDIISDIQSSKKIKIPENATIIDGTGKYLAPGLTDAHIHFSQNGGLYTRPDAIDLRKFRPYEDEIKISKINMEGKLRRYLKNGITTVFDVGSTLYFLEKSKDFEDKDFAPTIYMTGPLSTTYKPEIYKNFADDAPFSLTQTIEDGIKSVQDQLPYQPDFIKIWYIVGADGLSIEESARKNLPIVKAIIDEAHKNNLKVAVHATQRITAQLALENGADFLVHSVDDEILKPDFVQLMKKNKVVICPTLIVHGGYVNTFGQNLDFSSYELKTTEPHQLGTLLDLKHLSDTLTVNRYRAMGNSKKMLAGLKVADSISRANLKLLSDAGVTIATGTDAGNIGTLHVSSYLAELKAMQASGLSNWQILVASTINGAKVLNKEKEFGSVAVGKKANLILLDASPIDDLENLTKIDKVINKGRVFNPEDLLKDTPEDLAQRQLNGYNFRNIDAFLEPYAEDVEVYNFPDELQYKGKDAMRNSYAQMFANTPNLHCELVNRIVQGKMVIDQELVQAGNRVIEAIAMYHIENEKIQKVYFIK</sequence>
<gene>
    <name evidence="4" type="ordered locus">P700755_002418</name>
</gene>
<evidence type="ECO:0000313" key="4">
    <source>
        <dbReference type="EMBL" id="AFU69190.1"/>
    </source>
</evidence>
<dbReference type="Pfam" id="PF01979">
    <property type="entry name" value="Amidohydro_1"/>
    <property type="match status" value="1"/>
</dbReference>
<dbReference type="Gene3D" id="3.10.450.50">
    <property type="match status" value="1"/>
</dbReference>
<reference evidence="4" key="1">
    <citation type="submission" date="2006-03" db="EMBL/GenBank/DDBJ databases">
        <authorList>
            <person name="Bowman J."/>
            <person name="Ferriera S."/>
            <person name="Johnson J."/>
            <person name="Kravitz S."/>
            <person name="Halpern A."/>
            <person name="Remington K."/>
            <person name="Beeson K."/>
            <person name="Tran B."/>
            <person name="Rogers Y.-H."/>
            <person name="Friedman R."/>
            <person name="Venter J.C."/>
        </authorList>
    </citation>
    <scope>NUCLEOTIDE SEQUENCE [LARGE SCALE GENOMIC DNA]</scope>
    <source>
        <strain evidence="4">ATCC 700755</strain>
    </source>
</reference>
<dbReference type="InterPro" id="IPR006680">
    <property type="entry name" value="Amidohydro-rel"/>
</dbReference>
<dbReference type="eggNOG" id="COG4538">
    <property type="taxonomic scope" value="Bacteria"/>
</dbReference>
<dbReference type="SUPFAM" id="SSF51338">
    <property type="entry name" value="Composite domain of metallo-dependent hydrolases"/>
    <property type="match status" value="1"/>
</dbReference>